<feature type="transmembrane region" description="Helical" evidence="1">
    <location>
        <begin position="306"/>
        <end position="329"/>
    </location>
</feature>
<feature type="transmembrane region" description="Helical" evidence="1">
    <location>
        <begin position="143"/>
        <end position="163"/>
    </location>
</feature>
<keyword evidence="1" id="KW-0812">Transmembrane</keyword>
<keyword evidence="3" id="KW-0012">Acyltransferase</keyword>
<dbReference type="PANTHER" id="PTHR23028">
    <property type="entry name" value="ACETYLTRANSFERASE"/>
    <property type="match status" value="1"/>
</dbReference>
<dbReference type="InterPro" id="IPR002656">
    <property type="entry name" value="Acyl_transf_3_dom"/>
</dbReference>
<feature type="transmembrane region" description="Helical" evidence="1">
    <location>
        <begin position="169"/>
        <end position="190"/>
    </location>
</feature>
<protein>
    <submittedName>
        <fullName evidence="3">Peptidoglycan/LPS O-acetylase OafA/YrhL, contains acyltransferase and SGNH-hydrolase domains</fullName>
    </submittedName>
</protein>
<feature type="transmembrane region" description="Helical" evidence="1">
    <location>
        <begin position="77"/>
        <end position="98"/>
    </location>
</feature>
<dbReference type="GO" id="GO:0016787">
    <property type="term" value="F:hydrolase activity"/>
    <property type="evidence" value="ECO:0007669"/>
    <property type="project" value="UniProtKB-KW"/>
</dbReference>
<dbReference type="STRING" id="51670.SAMN04488557_1969"/>
<evidence type="ECO:0000259" key="2">
    <source>
        <dbReference type="Pfam" id="PF01757"/>
    </source>
</evidence>
<feature type="transmembrane region" description="Helical" evidence="1">
    <location>
        <begin position="255"/>
        <end position="272"/>
    </location>
</feature>
<dbReference type="InterPro" id="IPR050879">
    <property type="entry name" value="Acyltransferase_3"/>
</dbReference>
<dbReference type="GO" id="GO:0016747">
    <property type="term" value="F:acyltransferase activity, transferring groups other than amino-acyl groups"/>
    <property type="evidence" value="ECO:0007669"/>
    <property type="project" value="InterPro"/>
</dbReference>
<dbReference type="GO" id="GO:0016020">
    <property type="term" value="C:membrane"/>
    <property type="evidence" value="ECO:0007669"/>
    <property type="project" value="TreeGrafter"/>
</dbReference>
<keyword evidence="3" id="KW-0378">Hydrolase</keyword>
<sequence>MSRHGCRIRGIVSATWPMTKAISIGAPAKVRFAMIDGLRGVAALAVFLFHCNEGQQLTSLMAAAPAWVEWTIHRGHLGIAIFFVLSGFVIAHSLRGVAVTFPLVGRFLLRRSVRLDPPYWFAIALTIAMAAVSAHFIQAKEPLSISIGQLVAHVFYLQEVLGYREIGPIFWTLCQEVQFYLIYALLLAVTRNDPALNMQGRATAVGIAVAALISLLWPLGIVTWEPWRGSFLPLWHCFLLGAGAYWTWQYPRMAVYYFSYVAILVLSAAVRMDDVTLASVLTAVALWYATTTGGIYRWLNWRWLQFLGLISYSLYLTHNPVSGALFRIGYDLTGRSALTEAFWWVVVILGCILFSAGMWWLIERPSLALAKRIKLERRANSDMKKTASPASLVPESRAR</sequence>
<feature type="transmembrane region" description="Helical" evidence="1">
    <location>
        <begin position="341"/>
        <end position="362"/>
    </location>
</feature>
<keyword evidence="3" id="KW-0808">Transferase</keyword>
<dbReference type="PANTHER" id="PTHR23028:SF53">
    <property type="entry name" value="ACYL_TRANSF_3 DOMAIN-CONTAINING PROTEIN"/>
    <property type="match status" value="1"/>
</dbReference>
<name>A0A1I7NFG0_9HYPH</name>
<feature type="transmembrane region" description="Helical" evidence="1">
    <location>
        <begin position="230"/>
        <end position="248"/>
    </location>
</feature>
<evidence type="ECO:0000256" key="1">
    <source>
        <dbReference type="SAM" id="Phobius"/>
    </source>
</evidence>
<keyword evidence="4" id="KW-1185">Reference proteome</keyword>
<keyword evidence="1" id="KW-0472">Membrane</keyword>
<dbReference type="GO" id="GO:0000271">
    <property type="term" value="P:polysaccharide biosynthetic process"/>
    <property type="evidence" value="ECO:0007669"/>
    <property type="project" value="TreeGrafter"/>
</dbReference>
<feature type="domain" description="Acyltransferase 3" evidence="2">
    <location>
        <begin position="35"/>
        <end position="358"/>
    </location>
</feature>
<keyword evidence="1" id="KW-1133">Transmembrane helix</keyword>
<organism evidence="3 4">
    <name type="scientific">Hyphomicrobium facile</name>
    <dbReference type="NCBI Taxonomy" id="51670"/>
    <lineage>
        <taxon>Bacteria</taxon>
        <taxon>Pseudomonadati</taxon>
        <taxon>Pseudomonadota</taxon>
        <taxon>Alphaproteobacteria</taxon>
        <taxon>Hyphomicrobiales</taxon>
        <taxon>Hyphomicrobiaceae</taxon>
        <taxon>Hyphomicrobium</taxon>
    </lineage>
</organism>
<feature type="transmembrane region" description="Helical" evidence="1">
    <location>
        <begin position="278"/>
        <end position="299"/>
    </location>
</feature>
<reference evidence="4" key="1">
    <citation type="submission" date="2016-10" db="EMBL/GenBank/DDBJ databases">
        <authorList>
            <person name="Varghese N."/>
            <person name="Submissions S."/>
        </authorList>
    </citation>
    <scope>NUCLEOTIDE SEQUENCE [LARGE SCALE GENOMIC DNA]</scope>
    <source>
        <strain evidence="4">DSM 1565</strain>
    </source>
</reference>
<evidence type="ECO:0000313" key="3">
    <source>
        <dbReference type="EMBL" id="SFV33404.1"/>
    </source>
</evidence>
<dbReference type="EMBL" id="FPCH01000002">
    <property type="protein sequence ID" value="SFV33404.1"/>
    <property type="molecule type" value="Genomic_DNA"/>
</dbReference>
<feature type="transmembrane region" description="Helical" evidence="1">
    <location>
        <begin position="118"/>
        <end position="136"/>
    </location>
</feature>
<feature type="transmembrane region" description="Helical" evidence="1">
    <location>
        <begin position="202"/>
        <end position="224"/>
    </location>
</feature>
<proteinExistence type="predicted"/>
<accession>A0A1I7NFG0</accession>
<dbReference type="Pfam" id="PF01757">
    <property type="entry name" value="Acyl_transf_3"/>
    <property type="match status" value="1"/>
</dbReference>
<dbReference type="AlphaFoldDB" id="A0A1I7NFG0"/>
<dbReference type="Proteomes" id="UP000199423">
    <property type="component" value="Unassembled WGS sequence"/>
</dbReference>
<evidence type="ECO:0000313" key="4">
    <source>
        <dbReference type="Proteomes" id="UP000199423"/>
    </source>
</evidence>
<gene>
    <name evidence="3" type="ORF">SAMN04488557_1969</name>
</gene>